<dbReference type="Proteomes" id="UP001597542">
    <property type="component" value="Unassembled WGS sequence"/>
</dbReference>
<name>A0ABW5HW57_9PSEU</name>
<evidence type="ECO:0008006" key="3">
    <source>
        <dbReference type="Google" id="ProtNLM"/>
    </source>
</evidence>
<reference evidence="2" key="1">
    <citation type="journal article" date="2019" name="Int. J. Syst. Evol. Microbiol.">
        <title>The Global Catalogue of Microorganisms (GCM) 10K type strain sequencing project: providing services to taxonomists for standard genome sequencing and annotation.</title>
        <authorList>
            <consortium name="The Broad Institute Genomics Platform"/>
            <consortium name="The Broad Institute Genome Sequencing Center for Infectious Disease"/>
            <person name="Wu L."/>
            <person name="Ma J."/>
        </authorList>
    </citation>
    <scope>NUCLEOTIDE SEQUENCE [LARGE SCALE GENOMIC DNA]</scope>
    <source>
        <strain evidence="2">CGMCC 4.7638</strain>
    </source>
</reference>
<evidence type="ECO:0000313" key="1">
    <source>
        <dbReference type="EMBL" id="MFD2481216.1"/>
    </source>
</evidence>
<keyword evidence="2" id="KW-1185">Reference proteome</keyword>
<dbReference type="EMBL" id="JBHUKQ010000010">
    <property type="protein sequence ID" value="MFD2481216.1"/>
    <property type="molecule type" value="Genomic_DNA"/>
</dbReference>
<dbReference type="RefSeq" id="WP_344274433.1">
    <property type="nucleotide sequence ID" value="NZ_BAAAHV010000011.1"/>
</dbReference>
<accession>A0ABW5HW57</accession>
<proteinExistence type="predicted"/>
<gene>
    <name evidence="1" type="ORF">ACFSUT_13105</name>
</gene>
<sequence length="138" mass="15705">MHDLPREPDWITHMSRWLTAVIAATATLIAGFSTAQASEPSRPSEAVHAYRDLCKRPNLTVRNNTGNHCFTRDHSPYKVYIDQVSIVCLYKLAFGYFRWHPNPGEPGHLEKLDLFKGRACKSFRHIPGNTTVTWINLG</sequence>
<organism evidence="1 2">
    <name type="scientific">Amycolatopsis albidoflavus</name>
    <dbReference type="NCBI Taxonomy" id="102226"/>
    <lineage>
        <taxon>Bacteria</taxon>
        <taxon>Bacillati</taxon>
        <taxon>Actinomycetota</taxon>
        <taxon>Actinomycetes</taxon>
        <taxon>Pseudonocardiales</taxon>
        <taxon>Pseudonocardiaceae</taxon>
        <taxon>Amycolatopsis</taxon>
    </lineage>
</organism>
<protein>
    <recommendedName>
        <fullName evidence="3">Secreted protein</fullName>
    </recommendedName>
</protein>
<comment type="caution">
    <text evidence="1">The sequence shown here is derived from an EMBL/GenBank/DDBJ whole genome shotgun (WGS) entry which is preliminary data.</text>
</comment>
<evidence type="ECO:0000313" key="2">
    <source>
        <dbReference type="Proteomes" id="UP001597542"/>
    </source>
</evidence>